<dbReference type="Pfam" id="PF25871">
    <property type="entry name" value="HTH_76"/>
    <property type="match status" value="1"/>
</dbReference>
<dbReference type="EMBL" id="JAAAIP010000238">
    <property type="protein sequence ID" value="KAG0321585.1"/>
    <property type="molecule type" value="Genomic_DNA"/>
</dbReference>
<dbReference type="AlphaFoldDB" id="A0A9P6RJ85"/>
<gene>
    <name evidence="4" type="ORF">BGZ99_003800</name>
</gene>
<keyword evidence="5" id="KW-1185">Reference proteome</keyword>
<organism evidence="4 5">
    <name type="scientific">Dissophora globulifera</name>
    <dbReference type="NCBI Taxonomy" id="979702"/>
    <lineage>
        <taxon>Eukaryota</taxon>
        <taxon>Fungi</taxon>
        <taxon>Fungi incertae sedis</taxon>
        <taxon>Mucoromycota</taxon>
        <taxon>Mortierellomycotina</taxon>
        <taxon>Mortierellomycetes</taxon>
        <taxon>Mortierellales</taxon>
        <taxon>Mortierellaceae</taxon>
        <taxon>Dissophora</taxon>
    </lineage>
</organism>
<evidence type="ECO:0000259" key="2">
    <source>
        <dbReference type="Pfam" id="PF17733"/>
    </source>
</evidence>
<proteinExistence type="predicted"/>
<accession>A0A9P6RJ85</accession>
<sequence length="148" mass="16450">METASQQQPSQEQVFVRFEGYDFANDETFQSGLQSIVRNNQSKTEQEQKDAIQSAKYFYFTRFVQSFDLAQYKAWCADRSSTVGSSEVTSTQEGGSTDTIGETQAETVGNESIRQIPDNLAEGTPSEARLAPKLKPWEQKKAAIATSS</sequence>
<evidence type="ECO:0000259" key="3">
    <source>
        <dbReference type="Pfam" id="PF25871"/>
    </source>
</evidence>
<feature type="domain" description="PEX14-like helix-turn-helix" evidence="3">
    <location>
        <begin position="12"/>
        <end position="79"/>
    </location>
</feature>
<evidence type="ECO:0000256" key="1">
    <source>
        <dbReference type="SAM" id="MobiDB-lite"/>
    </source>
</evidence>
<evidence type="ECO:0000313" key="5">
    <source>
        <dbReference type="Proteomes" id="UP000738325"/>
    </source>
</evidence>
<protein>
    <submittedName>
        <fullName evidence="4">Uncharacterized protein</fullName>
    </submittedName>
</protein>
<reference evidence="4" key="1">
    <citation type="journal article" date="2020" name="Fungal Divers.">
        <title>Resolving the Mortierellaceae phylogeny through synthesis of multi-gene phylogenetics and phylogenomics.</title>
        <authorList>
            <person name="Vandepol N."/>
            <person name="Liber J."/>
            <person name="Desiro A."/>
            <person name="Na H."/>
            <person name="Kennedy M."/>
            <person name="Barry K."/>
            <person name="Grigoriev I.V."/>
            <person name="Miller A.N."/>
            <person name="O'Donnell K."/>
            <person name="Stajich J.E."/>
            <person name="Bonito G."/>
        </authorList>
    </citation>
    <scope>NUCLEOTIDE SEQUENCE</scope>
    <source>
        <strain evidence="4">REB-010B</strain>
    </source>
</reference>
<name>A0A9P6RJ85_9FUNG</name>
<dbReference type="PANTHER" id="PTHR36855:SF1">
    <property type="entry name" value="PEROXISOME MEMBRANE ANCHOR PROTEIN PEX14P N-TERMINAL DOMAIN-CONTAINING PROTEIN"/>
    <property type="match status" value="1"/>
</dbReference>
<feature type="domain" description="Peroxisomal membrane protein PEX14-like KPWE" evidence="2">
    <location>
        <begin position="113"/>
        <end position="139"/>
    </location>
</feature>
<dbReference type="Pfam" id="PF17733">
    <property type="entry name" value="KPWE_dom"/>
    <property type="match status" value="1"/>
</dbReference>
<evidence type="ECO:0000313" key="4">
    <source>
        <dbReference type="EMBL" id="KAG0321585.1"/>
    </source>
</evidence>
<dbReference type="OrthoDB" id="9936937at2759"/>
<dbReference type="InterPro" id="IPR040554">
    <property type="entry name" value="KPWE_PEX14_dom"/>
</dbReference>
<dbReference type="InterPro" id="IPR058841">
    <property type="entry name" value="HTH_76"/>
</dbReference>
<comment type="caution">
    <text evidence="4">The sequence shown here is derived from an EMBL/GenBank/DDBJ whole genome shotgun (WGS) entry which is preliminary data.</text>
</comment>
<dbReference type="PANTHER" id="PTHR36855">
    <property type="entry name" value="CHROMOSOME 10, WHOLE GENOME SHOTGUN SEQUENCE"/>
    <property type="match status" value="1"/>
</dbReference>
<dbReference type="Proteomes" id="UP000738325">
    <property type="component" value="Unassembled WGS sequence"/>
</dbReference>
<feature type="region of interest" description="Disordered" evidence="1">
    <location>
        <begin position="83"/>
        <end position="135"/>
    </location>
</feature>
<feature type="compositionally biased region" description="Polar residues" evidence="1">
    <location>
        <begin position="92"/>
        <end position="113"/>
    </location>
</feature>